<reference evidence="1 2" key="1">
    <citation type="journal article" date="2019" name="Int. J. Syst. Evol. Microbiol.">
        <title>The Global Catalogue of Microorganisms (GCM) 10K type strain sequencing project: providing services to taxonomists for standard genome sequencing and annotation.</title>
        <authorList>
            <consortium name="The Broad Institute Genomics Platform"/>
            <consortium name="The Broad Institute Genome Sequencing Center for Infectious Disease"/>
            <person name="Wu L."/>
            <person name="Ma J."/>
        </authorList>
    </citation>
    <scope>NUCLEOTIDE SEQUENCE [LARGE SCALE GENOMIC DNA]</scope>
    <source>
        <strain evidence="1 2">JCM 15910</strain>
    </source>
</reference>
<name>A0ABN1M8W8_9SPHN</name>
<protein>
    <submittedName>
        <fullName evidence="1">Uncharacterized protein</fullName>
    </submittedName>
</protein>
<gene>
    <name evidence="1" type="ORF">GCM10009115_25070</name>
</gene>
<evidence type="ECO:0000313" key="2">
    <source>
        <dbReference type="Proteomes" id="UP001500738"/>
    </source>
</evidence>
<proteinExistence type="predicted"/>
<dbReference type="Proteomes" id="UP001500738">
    <property type="component" value="Unassembled WGS sequence"/>
</dbReference>
<comment type="caution">
    <text evidence="1">The sequence shown here is derived from an EMBL/GenBank/DDBJ whole genome shotgun (WGS) entry which is preliminary data.</text>
</comment>
<keyword evidence="2" id="KW-1185">Reference proteome</keyword>
<dbReference type="EMBL" id="BAAAFE010000008">
    <property type="protein sequence ID" value="GAA0865649.1"/>
    <property type="molecule type" value="Genomic_DNA"/>
</dbReference>
<accession>A0ABN1M8W8</accession>
<sequence>MTKKECLKWGGERTLDLHAVIPSRKREGQRGLRACSLAAAGWASARLLAHPQPLPPAGGETNARNRSLADASVEPIGGTIFTTET</sequence>
<organism evidence="1 2">
    <name type="scientific">Sphingopyxis soli</name>
    <dbReference type="NCBI Taxonomy" id="592051"/>
    <lineage>
        <taxon>Bacteria</taxon>
        <taxon>Pseudomonadati</taxon>
        <taxon>Pseudomonadota</taxon>
        <taxon>Alphaproteobacteria</taxon>
        <taxon>Sphingomonadales</taxon>
        <taxon>Sphingomonadaceae</taxon>
        <taxon>Sphingopyxis</taxon>
    </lineage>
</organism>
<evidence type="ECO:0000313" key="1">
    <source>
        <dbReference type="EMBL" id="GAA0865649.1"/>
    </source>
</evidence>